<comment type="caution">
    <text evidence="2">The sequence shown here is derived from an EMBL/GenBank/DDBJ whole genome shotgun (WGS) entry which is preliminary data.</text>
</comment>
<feature type="transmembrane region" description="Helical" evidence="1">
    <location>
        <begin position="203"/>
        <end position="221"/>
    </location>
</feature>
<dbReference type="RefSeq" id="WP_083116961.1">
    <property type="nucleotide sequence ID" value="NZ_JACKUO010000039.1"/>
</dbReference>
<dbReference type="PANTHER" id="PTHR40761">
    <property type="entry name" value="CONSERVED INTEGRAL MEMBRANE ALANINE VALINE AND LEUCINE RICH PROTEIN-RELATED"/>
    <property type="match status" value="1"/>
</dbReference>
<reference evidence="2 3" key="1">
    <citation type="submission" date="2016-12" db="EMBL/GenBank/DDBJ databases">
        <title>The new phylogeny of genus Mycobacterium.</title>
        <authorList>
            <person name="Tortoli E."/>
            <person name="Trovato A."/>
            <person name="Cirillo D.M."/>
        </authorList>
    </citation>
    <scope>NUCLEOTIDE SEQUENCE [LARGE SCALE GENOMIC DNA]</scope>
    <source>
        <strain evidence="2 3">DSM 44223</strain>
    </source>
</reference>
<gene>
    <name evidence="2" type="ORF">BST42_02540</name>
</gene>
<dbReference type="AlphaFoldDB" id="A0A1X0J560"/>
<feature type="transmembrane region" description="Helical" evidence="1">
    <location>
        <begin position="260"/>
        <end position="278"/>
    </location>
</feature>
<name>A0A1X0J560_MYCRH</name>
<dbReference type="InterPro" id="IPR037185">
    <property type="entry name" value="EmrE-like"/>
</dbReference>
<feature type="transmembrane region" description="Helical" evidence="1">
    <location>
        <begin position="67"/>
        <end position="94"/>
    </location>
</feature>
<feature type="transmembrane region" description="Helical" evidence="1">
    <location>
        <begin position="136"/>
        <end position="155"/>
    </location>
</feature>
<accession>A0A1X0J560</accession>
<feature type="transmembrane region" description="Helical" evidence="1">
    <location>
        <begin position="106"/>
        <end position="124"/>
    </location>
</feature>
<evidence type="ECO:0000256" key="1">
    <source>
        <dbReference type="SAM" id="Phobius"/>
    </source>
</evidence>
<dbReference type="PANTHER" id="PTHR40761:SF1">
    <property type="entry name" value="CONSERVED INTEGRAL MEMBRANE ALANINE VALINE AND LEUCINE RICH PROTEIN-RELATED"/>
    <property type="match status" value="1"/>
</dbReference>
<dbReference type="OrthoDB" id="4761185at2"/>
<evidence type="ECO:0000313" key="2">
    <source>
        <dbReference type="EMBL" id="ORB57292.1"/>
    </source>
</evidence>
<feature type="transmembrane region" description="Helical" evidence="1">
    <location>
        <begin position="162"/>
        <end position="183"/>
    </location>
</feature>
<proteinExistence type="predicted"/>
<protein>
    <submittedName>
        <fullName evidence="2">Uncharacterized protein</fullName>
    </submittedName>
</protein>
<keyword evidence="1" id="KW-0472">Membrane</keyword>
<organism evidence="2 3">
    <name type="scientific">Mycolicibacterium rhodesiae</name>
    <name type="common">Mycobacterium rhodesiae</name>
    <dbReference type="NCBI Taxonomy" id="36814"/>
    <lineage>
        <taxon>Bacteria</taxon>
        <taxon>Bacillati</taxon>
        <taxon>Actinomycetota</taxon>
        <taxon>Actinomycetes</taxon>
        <taxon>Mycobacteriales</taxon>
        <taxon>Mycobacteriaceae</taxon>
        <taxon>Mycolicibacterium</taxon>
    </lineage>
</organism>
<keyword evidence="1" id="KW-1133">Transmembrane helix</keyword>
<feature type="transmembrane region" description="Helical" evidence="1">
    <location>
        <begin position="228"/>
        <end position="248"/>
    </location>
</feature>
<dbReference type="NCBIfam" id="NF038012">
    <property type="entry name" value="DMT_1"/>
    <property type="match status" value="1"/>
</dbReference>
<sequence length="294" mass="30733">MHRSDIATLFALGAALLIAIGDVIQQRSAHDVTDEQVGPIALFLQLLRDKTWWLGSLVAAGGFGLQAAALGFGSVLLVQALIVTSLLFALPLSARFAGRRITRYQWIWAVLLAAAVAVIVTVGDPSKGQARAGFEMWSWVVATLGPLLLLCLLGSRIFRGKPVAAVLLGLVAGSLWGLFAVLMKGVVDELDDGIVAVLKLPELYVWAVVAIAATAIQQSSFRAGSMAASLPAVTVSEPLVASVLGVAILGEMLRPGRSGWVFLVIAVVVMIAATVELARTEAAPVPDPAESLPG</sequence>
<evidence type="ECO:0000313" key="3">
    <source>
        <dbReference type="Proteomes" id="UP000192534"/>
    </source>
</evidence>
<keyword evidence="3" id="KW-1185">Reference proteome</keyword>
<dbReference type="Proteomes" id="UP000192534">
    <property type="component" value="Unassembled WGS sequence"/>
</dbReference>
<keyword evidence="1" id="KW-0812">Transmembrane</keyword>
<dbReference type="SUPFAM" id="SSF103481">
    <property type="entry name" value="Multidrug resistance efflux transporter EmrE"/>
    <property type="match status" value="1"/>
</dbReference>
<dbReference type="EMBL" id="MVIH01000001">
    <property type="protein sequence ID" value="ORB57292.1"/>
    <property type="molecule type" value="Genomic_DNA"/>
</dbReference>